<comment type="caution">
    <text evidence="1">The sequence shown here is derived from an EMBL/GenBank/DDBJ whole genome shotgun (WGS) entry which is preliminary data.</text>
</comment>
<dbReference type="PANTHER" id="PTHR34374:SF1">
    <property type="entry name" value="LARGE RIBOSOMAL RNA SUBUNIT ACCUMULATION PROTEIN YCED HOMOLOG 1, CHLOROPLASTIC"/>
    <property type="match status" value="1"/>
</dbReference>
<gene>
    <name evidence="1" type="ORF">JK634_03440</name>
</gene>
<evidence type="ECO:0000313" key="2">
    <source>
        <dbReference type="Proteomes" id="UP000623681"/>
    </source>
</evidence>
<dbReference type="PANTHER" id="PTHR34374">
    <property type="entry name" value="LARGE RIBOSOMAL RNA SUBUNIT ACCUMULATION PROTEIN YCED HOMOLOG 1, CHLOROPLASTIC"/>
    <property type="match status" value="1"/>
</dbReference>
<sequence length="165" mass="18616">MIINLLDLSSKNDKVKNISFEFTHEPFNFEGEIFTPLESIKVSGLVKAYGDILELTLEVNTVLEASCSRCLENFSFPIDLTIEEKFTNKSTIEDEGITFIEGDNLDITEVVINDIISTLPIKRLCSESCKGLCLNCGTNLNKSTCNCETYEVDYRLEALKNFFTE</sequence>
<organism evidence="1 2">
    <name type="scientific">Clostridium paridis</name>
    <dbReference type="NCBI Taxonomy" id="2803863"/>
    <lineage>
        <taxon>Bacteria</taxon>
        <taxon>Bacillati</taxon>
        <taxon>Bacillota</taxon>
        <taxon>Clostridia</taxon>
        <taxon>Eubacteriales</taxon>
        <taxon>Clostridiaceae</taxon>
        <taxon>Clostridium</taxon>
    </lineage>
</organism>
<dbReference type="EMBL" id="JAESWA010000017">
    <property type="protein sequence ID" value="MBL4930845.1"/>
    <property type="molecule type" value="Genomic_DNA"/>
</dbReference>
<proteinExistence type="predicted"/>
<protein>
    <submittedName>
        <fullName evidence="1">DUF177 domain-containing protein</fullName>
    </submittedName>
</protein>
<dbReference type="InterPro" id="IPR003772">
    <property type="entry name" value="YceD"/>
</dbReference>
<keyword evidence="2" id="KW-1185">Reference proteome</keyword>
<accession>A0A937FB45</accession>
<dbReference type="Proteomes" id="UP000623681">
    <property type="component" value="Unassembled WGS sequence"/>
</dbReference>
<evidence type="ECO:0000313" key="1">
    <source>
        <dbReference type="EMBL" id="MBL4930845.1"/>
    </source>
</evidence>
<dbReference type="Pfam" id="PF02620">
    <property type="entry name" value="YceD"/>
    <property type="match status" value="1"/>
</dbReference>
<dbReference type="RefSeq" id="WP_202766227.1">
    <property type="nucleotide sequence ID" value="NZ_JAESWA010000017.1"/>
</dbReference>
<reference evidence="1" key="1">
    <citation type="submission" date="2021-01" db="EMBL/GenBank/DDBJ databases">
        <title>Genome public.</title>
        <authorList>
            <person name="Liu C."/>
            <person name="Sun Q."/>
        </authorList>
    </citation>
    <scope>NUCLEOTIDE SEQUENCE</scope>
    <source>
        <strain evidence="1">YIM B02565</strain>
    </source>
</reference>
<name>A0A937FB45_9CLOT</name>
<dbReference type="AlphaFoldDB" id="A0A937FB45"/>